<dbReference type="Gene3D" id="2.130.10.10">
    <property type="entry name" value="YVTN repeat-like/Quinoprotein amine dehydrogenase"/>
    <property type="match status" value="1"/>
</dbReference>
<keyword evidence="3" id="KW-0853">WD repeat</keyword>
<comment type="caution">
    <text evidence="4">The sequence shown here is derived from an EMBL/GenBank/DDBJ whole genome shotgun (WGS) entry which is preliminary data.</text>
</comment>
<sequence length="336" mass="37762">MSTTNYYPHPNTNADIYRNMTAADRPPVLGKHLQFVAVNDDKTIVGASSLTDRYWSGTVWYFNGATSLDRKNAYAVTRTESTICDAAFLDDKKFLVAEDSGVIQVLEVIKASETLTPGIQCTGYVCQHDDSITSLAVFDNKTHFVTSSMDCCIKVWQISDLYAEYTYLNAHDSTITCVDVMPKNDWICGSTSLDCEAILWDLRQPKPSSCLHKKEGNGLTSLAWDKTNENNVAIGSQSGSVSLIDIRSPDNVICEIAVFPRQVHRLRYHPEKNNWLAGCCDDTAVKVLDPTQHLSLIYQDFRHKDFVRGLAWRKDELLTCSWDDTILNHEISSLDQ</sequence>
<dbReference type="Pfam" id="PF00400">
    <property type="entry name" value="WD40"/>
    <property type="match status" value="2"/>
</dbReference>
<comment type="subcellular location">
    <subcellularLocation>
        <location evidence="1">Cytoplasm</location>
    </subcellularLocation>
</comment>
<accession>A0A8J2HR87</accession>
<evidence type="ECO:0000256" key="1">
    <source>
        <dbReference type="ARBA" id="ARBA00004496"/>
    </source>
</evidence>
<feature type="repeat" description="WD" evidence="3">
    <location>
        <begin position="125"/>
        <end position="166"/>
    </location>
</feature>
<gene>
    <name evidence="4" type="ORF">HICCMSTLAB_LOCUS11771</name>
</gene>
<keyword evidence="5" id="KW-1185">Reference proteome</keyword>
<dbReference type="PROSITE" id="PS50082">
    <property type="entry name" value="WD_REPEATS_2"/>
    <property type="match status" value="1"/>
</dbReference>
<dbReference type="Proteomes" id="UP000786811">
    <property type="component" value="Unassembled WGS sequence"/>
</dbReference>
<dbReference type="EMBL" id="CAJNRD030001123">
    <property type="protein sequence ID" value="CAG5103961.1"/>
    <property type="molecule type" value="Genomic_DNA"/>
</dbReference>
<evidence type="ECO:0000313" key="4">
    <source>
        <dbReference type="EMBL" id="CAG5103961.1"/>
    </source>
</evidence>
<protein>
    <submittedName>
        <fullName evidence="4">Similar to wdr77: Methylosome protein 50 (Xenopus laevis)</fullName>
    </submittedName>
</protein>
<dbReference type="PANTHER" id="PTHR46853:SF1">
    <property type="entry name" value="METHYLOSOME PROTEIN 50"/>
    <property type="match status" value="1"/>
</dbReference>
<dbReference type="PANTHER" id="PTHR46853">
    <property type="entry name" value="METHYLOSOME PROTEIN 50"/>
    <property type="match status" value="1"/>
</dbReference>
<proteinExistence type="predicted"/>
<dbReference type="AlphaFoldDB" id="A0A8J2HR87"/>
<name>A0A8J2HR87_COTCN</name>
<dbReference type="GO" id="GO:0007309">
    <property type="term" value="P:oocyte axis specification"/>
    <property type="evidence" value="ECO:0007669"/>
    <property type="project" value="TreeGrafter"/>
</dbReference>
<dbReference type="SMART" id="SM00320">
    <property type="entry name" value="WD40"/>
    <property type="match status" value="5"/>
</dbReference>
<evidence type="ECO:0000256" key="3">
    <source>
        <dbReference type="PROSITE-ProRule" id="PRU00221"/>
    </source>
</evidence>
<organism evidence="4 5">
    <name type="scientific">Cotesia congregata</name>
    <name type="common">Parasitoid wasp</name>
    <name type="synonym">Apanteles congregatus</name>
    <dbReference type="NCBI Taxonomy" id="51543"/>
    <lineage>
        <taxon>Eukaryota</taxon>
        <taxon>Metazoa</taxon>
        <taxon>Ecdysozoa</taxon>
        <taxon>Arthropoda</taxon>
        <taxon>Hexapoda</taxon>
        <taxon>Insecta</taxon>
        <taxon>Pterygota</taxon>
        <taxon>Neoptera</taxon>
        <taxon>Endopterygota</taxon>
        <taxon>Hymenoptera</taxon>
        <taxon>Apocrita</taxon>
        <taxon>Ichneumonoidea</taxon>
        <taxon>Braconidae</taxon>
        <taxon>Microgastrinae</taxon>
        <taxon>Cotesia</taxon>
    </lineage>
</organism>
<dbReference type="SUPFAM" id="SSF50978">
    <property type="entry name" value="WD40 repeat-like"/>
    <property type="match status" value="1"/>
</dbReference>
<keyword evidence="2" id="KW-0963">Cytoplasm</keyword>
<dbReference type="InterPro" id="IPR001680">
    <property type="entry name" value="WD40_rpt"/>
</dbReference>
<dbReference type="GO" id="GO:0034709">
    <property type="term" value="C:methylosome"/>
    <property type="evidence" value="ECO:0007669"/>
    <property type="project" value="TreeGrafter"/>
</dbReference>
<evidence type="ECO:0000313" key="5">
    <source>
        <dbReference type="Proteomes" id="UP000786811"/>
    </source>
</evidence>
<dbReference type="InterPro" id="IPR052139">
    <property type="entry name" value="Methylosome_Comp_WDR77"/>
</dbReference>
<dbReference type="InterPro" id="IPR036322">
    <property type="entry name" value="WD40_repeat_dom_sf"/>
</dbReference>
<evidence type="ECO:0000256" key="2">
    <source>
        <dbReference type="ARBA" id="ARBA00022490"/>
    </source>
</evidence>
<dbReference type="OrthoDB" id="10260946at2759"/>
<dbReference type="InterPro" id="IPR015943">
    <property type="entry name" value="WD40/YVTN_repeat-like_dom_sf"/>
</dbReference>
<reference evidence="4" key="1">
    <citation type="submission" date="2021-04" db="EMBL/GenBank/DDBJ databases">
        <authorList>
            <person name="Chebbi M.A.C M."/>
        </authorList>
    </citation>
    <scope>NUCLEOTIDE SEQUENCE</scope>
</reference>